<protein>
    <submittedName>
        <fullName evidence="2">Uncharacterized protein</fullName>
    </submittedName>
</protein>
<dbReference type="AlphaFoldDB" id="A0AAN8A137"/>
<sequence>MAKIKQFTRPPKKPKVSAEPQTADEFQEAADQEEETGGKWRAGDPAKSGRAFVRALEIYDKGLQRHRTSFDLAYNKARLELEITQRSALVSHIGIPLVDLLKQTLQSHRYALRLNEQNPDVLFNTSQVLTSLAEQLSEAGDSASAIPLLQEALELLSACCSRQEMLLEQQQADFADVEDGGVTLDMEDESDLQPASTPGSEGSGEMATVETPITAADLLDTVHASLSSLTTLVALVEHHALDSLGDMAQSLTESKAPIYVKMLPESDRDSATFAVALDRANFVSAFADAQFNAFMIEAETYLTRLEEVFSIANKDRDIVALTSEAEARTEFTLSVLSRSSHSPEISAEPCWKQLKVAQDLYTAAIKLESSPRIYLSRGDVELVRHRIATLPANVKLADSIRKSAPTLAQNAQTYYKGSVRIAGDDEDGEVREKATRRLAVVTRLRIAFYGIEFEEPKAQNGILNDAIAECIEEGLMDVEMAKAMIPKK</sequence>
<dbReference type="SUPFAM" id="SSF48452">
    <property type="entry name" value="TPR-like"/>
    <property type="match status" value="1"/>
</dbReference>
<dbReference type="InterPro" id="IPR011990">
    <property type="entry name" value="TPR-like_helical_dom_sf"/>
</dbReference>
<dbReference type="Proteomes" id="UP001310594">
    <property type="component" value="Unassembled WGS sequence"/>
</dbReference>
<feature type="region of interest" description="Disordered" evidence="1">
    <location>
        <begin position="187"/>
        <end position="206"/>
    </location>
</feature>
<gene>
    <name evidence="2" type="ORF">LTR97_007720</name>
</gene>
<reference evidence="2" key="1">
    <citation type="submission" date="2023-08" db="EMBL/GenBank/DDBJ databases">
        <title>Black Yeasts Isolated from many extreme environments.</title>
        <authorList>
            <person name="Coleine C."/>
            <person name="Stajich J.E."/>
            <person name="Selbmann L."/>
        </authorList>
    </citation>
    <scope>NUCLEOTIDE SEQUENCE</scope>
    <source>
        <strain evidence="2">CCFEE 5810</strain>
    </source>
</reference>
<evidence type="ECO:0000313" key="3">
    <source>
        <dbReference type="Proteomes" id="UP001310594"/>
    </source>
</evidence>
<dbReference type="EMBL" id="JAVRQU010000011">
    <property type="protein sequence ID" value="KAK5697582.1"/>
    <property type="molecule type" value="Genomic_DNA"/>
</dbReference>
<name>A0AAN8A137_9PEZI</name>
<comment type="caution">
    <text evidence="2">The sequence shown here is derived from an EMBL/GenBank/DDBJ whole genome shotgun (WGS) entry which is preliminary data.</text>
</comment>
<accession>A0AAN8A137</accession>
<dbReference type="Gene3D" id="1.25.40.10">
    <property type="entry name" value="Tetratricopeptide repeat domain"/>
    <property type="match status" value="1"/>
</dbReference>
<feature type="compositionally biased region" description="Acidic residues" evidence="1">
    <location>
        <begin position="25"/>
        <end position="35"/>
    </location>
</feature>
<organism evidence="2 3">
    <name type="scientific">Elasticomyces elasticus</name>
    <dbReference type="NCBI Taxonomy" id="574655"/>
    <lineage>
        <taxon>Eukaryota</taxon>
        <taxon>Fungi</taxon>
        <taxon>Dikarya</taxon>
        <taxon>Ascomycota</taxon>
        <taxon>Pezizomycotina</taxon>
        <taxon>Dothideomycetes</taxon>
        <taxon>Dothideomycetidae</taxon>
        <taxon>Mycosphaerellales</taxon>
        <taxon>Teratosphaeriaceae</taxon>
        <taxon>Elasticomyces</taxon>
    </lineage>
</organism>
<evidence type="ECO:0000313" key="2">
    <source>
        <dbReference type="EMBL" id="KAK5697582.1"/>
    </source>
</evidence>
<proteinExistence type="predicted"/>
<evidence type="ECO:0000256" key="1">
    <source>
        <dbReference type="SAM" id="MobiDB-lite"/>
    </source>
</evidence>
<feature type="region of interest" description="Disordered" evidence="1">
    <location>
        <begin position="1"/>
        <end position="46"/>
    </location>
</feature>